<dbReference type="GO" id="GO:0016787">
    <property type="term" value="F:hydrolase activity"/>
    <property type="evidence" value="ECO:0007669"/>
    <property type="project" value="UniProtKB-KW"/>
</dbReference>
<name>M7SGW0_EUTLA</name>
<keyword evidence="4" id="KW-1185">Reference proteome</keyword>
<evidence type="ECO:0000313" key="4">
    <source>
        <dbReference type="Proteomes" id="UP000012174"/>
    </source>
</evidence>
<dbReference type="AlphaFoldDB" id="M7SGW0"/>
<dbReference type="STRING" id="1287681.M7SGW0"/>
<dbReference type="HOGENOM" id="CLU_028458_3_3_1"/>
<dbReference type="KEGG" id="ela:UCREL1_9533"/>
<dbReference type="OMA" id="RDFMLYE"/>
<dbReference type="eggNOG" id="KOG1535">
    <property type="taxonomic scope" value="Eukaryota"/>
</dbReference>
<keyword evidence="3" id="KW-0378">Hydrolase</keyword>
<comment type="similarity">
    <text evidence="1">Belongs to the FAH family.</text>
</comment>
<dbReference type="SUPFAM" id="SSF56529">
    <property type="entry name" value="FAH"/>
    <property type="match status" value="1"/>
</dbReference>
<evidence type="ECO:0000313" key="3">
    <source>
        <dbReference type="EMBL" id="EMR63508.1"/>
    </source>
</evidence>
<proteinExistence type="inferred from homology"/>
<evidence type="ECO:0000259" key="2">
    <source>
        <dbReference type="Pfam" id="PF01557"/>
    </source>
</evidence>
<dbReference type="Gene3D" id="3.90.850.10">
    <property type="entry name" value="Fumarylacetoacetase-like, C-terminal domain"/>
    <property type="match status" value="1"/>
</dbReference>
<sequence length="301" mass="33356">MKFHRVNNEVVELPDVSYERAFSSPDDKAQAQLLLGVLRDNPPDASDPLKSALPFQPRSYRDFMLFERHFYGAALGMTQLYRPAANKLAKLYSALTGWDFPLFRPQALWYQQPIFYQSNHLAFYADGAPVHYPKYCEYLDVEVELGAVLGKPLFNATPEDAVSAIAGFCVFNDFSARNVQMAEMSSGFGPQHSKSFANSISSVVVSADEILPRASDLTGRVFINDEPASVCRTDRWQFTMGEAIAHVSKGTRLYPGEFFGSGTFTNGAGVEHARFQLRVGDVVRLEIDGIGSVTNEIVAGE</sequence>
<dbReference type="PANTHER" id="PTHR43211">
    <property type="entry name" value="FUMARYLACETOACETATE HYDROLASE"/>
    <property type="match status" value="1"/>
</dbReference>
<dbReference type="OrthoDB" id="411064at2759"/>
<dbReference type="Pfam" id="PF01557">
    <property type="entry name" value="FAA_hydrolase"/>
    <property type="match status" value="1"/>
</dbReference>
<dbReference type="Proteomes" id="UP000012174">
    <property type="component" value="Unassembled WGS sequence"/>
</dbReference>
<gene>
    <name evidence="3" type="ORF">UCREL1_9533</name>
</gene>
<feature type="domain" description="Fumarylacetoacetase-like C-terminal" evidence="2">
    <location>
        <begin position="111"/>
        <end position="298"/>
    </location>
</feature>
<dbReference type="InterPro" id="IPR011234">
    <property type="entry name" value="Fumarylacetoacetase-like_C"/>
</dbReference>
<dbReference type="PANTHER" id="PTHR43211:SF1">
    <property type="entry name" value="BLL6422 PROTEIN"/>
    <property type="match status" value="1"/>
</dbReference>
<dbReference type="EMBL" id="KB707212">
    <property type="protein sequence ID" value="EMR63508.1"/>
    <property type="molecule type" value="Genomic_DNA"/>
</dbReference>
<evidence type="ECO:0000256" key="1">
    <source>
        <dbReference type="ARBA" id="ARBA00010211"/>
    </source>
</evidence>
<reference evidence="4" key="1">
    <citation type="journal article" date="2013" name="Genome Announc.">
        <title>Draft genome sequence of the grapevine dieback fungus Eutypa lata UCR-EL1.</title>
        <authorList>
            <person name="Blanco-Ulate B."/>
            <person name="Rolshausen P.E."/>
            <person name="Cantu D."/>
        </authorList>
    </citation>
    <scope>NUCLEOTIDE SEQUENCE [LARGE SCALE GENOMIC DNA]</scope>
    <source>
        <strain evidence="4">UCR-EL1</strain>
    </source>
</reference>
<protein>
    <submittedName>
        <fullName evidence="3">Putative fumarylacetoacetate hydrolase protein</fullName>
    </submittedName>
</protein>
<dbReference type="InterPro" id="IPR036663">
    <property type="entry name" value="Fumarylacetoacetase_C_sf"/>
</dbReference>
<accession>M7SGW0</accession>
<organism evidence="3 4">
    <name type="scientific">Eutypa lata (strain UCR-EL1)</name>
    <name type="common">Grapevine dieback disease fungus</name>
    <name type="synonym">Eutypa armeniacae</name>
    <dbReference type="NCBI Taxonomy" id="1287681"/>
    <lineage>
        <taxon>Eukaryota</taxon>
        <taxon>Fungi</taxon>
        <taxon>Dikarya</taxon>
        <taxon>Ascomycota</taxon>
        <taxon>Pezizomycotina</taxon>
        <taxon>Sordariomycetes</taxon>
        <taxon>Xylariomycetidae</taxon>
        <taxon>Xylariales</taxon>
        <taxon>Diatrypaceae</taxon>
        <taxon>Eutypa</taxon>
    </lineage>
</organism>